<evidence type="ECO:0000313" key="2">
    <source>
        <dbReference type="Proteomes" id="UP001057402"/>
    </source>
</evidence>
<gene>
    <name evidence="1" type="ORF">MLD38_036509</name>
</gene>
<reference evidence="2" key="1">
    <citation type="journal article" date="2023" name="Front. Plant Sci.">
        <title>Chromosomal-level genome assembly of Melastoma candidum provides insights into trichome evolution.</title>
        <authorList>
            <person name="Zhong Y."/>
            <person name="Wu W."/>
            <person name="Sun C."/>
            <person name="Zou P."/>
            <person name="Liu Y."/>
            <person name="Dai S."/>
            <person name="Zhou R."/>
        </authorList>
    </citation>
    <scope>NUCLEOTIDE SEQUENCE [LARGE SCALE GENOMIC DNA]</scope>
</reference>
<evidence type="ECO:0000313" key="1">
    <source>
        <dbReference type="EMBL" id="KAI4311628.1"/>
    </source>
</evidence>
<keyword evidence="2" id="KW-1185">Reference proteome</keyword>
<name>A0ACB9LKL6_9MYRT</name>
<dbReference type="Proteomes" id="UP001057402">
    <property type="component" value="Chromosome 11"/>
</dbReference>
<organism evidence="1 2">
    <name type="scientific">Melastoma candidum</name>
    <dbReference type="NCBI Taxonomy" id="119954"/>
    <lineage>
        <taxon>Eukaryota</taxon>
        <taxon>Viridiplantae</taxon>
        <taxon>Streptophyta</taxon>
        <taxon>Embryophyta</taxon>
        <taxon>Tracheophyta</taxon>
        <taxon>Spermatophyta</taxon>
        <taxon>Magnoliopsida</taxon>
        <taxon>eudicotyledons</taxon>
        <taxon>Gunneridae</taxon>
        <taxon>Pentapetalae</taxon>
        <taxon>rosids</taxon>
        <taxon>malvids</taxon>
        <taxon>Myrtales</taxon>
        <taxon>Melastomataceae</taxon>
        <taxon>Melastomatoideae</taxon>
        <taxon>Melastomateae</taxon>
        <taxon>Melastoma</taxon>
    </lineage>
</organism>
<accession>A0ACB9LKL6</accession>
<dbReference type="EMBL" id="CM042890">
    <property type="protein sequence ID" value="KAI4311628.1"/>
    <property type="molecule type" value="Genomic_DNA"/>
</dbReference>
<sequence length="144" mass="16338">MEGMVTDLTLAKENQASFEEYLSNNANANPGIDLTVTALTTGFWPSYKSFDPNLPPEMVKCVEVFIDFYQTKNKHRKLTWIYSLGTFNIIGKFEPKTMELIVTTYQAAALLLFNSSDMLRYSDIMTQLNSTKLKKADMLDDLGL</sequence>
<proteinExistence type="predicted"/>
<comment type="caution">
    <text evidence="1">The sequence shown here is derived from an EMBL/GenBank/DDBJ whole genome shotgun (WGS) entry which is preliminary data.</text>
</comment>
<protein>
    <submittedName>
        <fullName evidence="1">Uncharacterized protein</fullName>
    </submittedName>
</protein>